<reference evidence="2 3" key="5">
    <citation type="journal article" date="1997" name="Virology">
        <title>Analysis of 74 kb of DNA located at the right end of the 330-kb chlorella virus PBCV-1 genome.</title>
        <authorList>
            <person name="Li Y."/>
            <person name="Lu Z."/>
            <person name="Sun L."/>
            <person name="Ropp S."/>
            <person name="Kutish G.F."/>
            <person name="Rock D.L."/>
            <person name="Van Etten J.L."/>
        </authorList>
    </citation>
    <scope>NUCLEOTIDE SEQUENCE [LARGE SCALE GENOMIC DNA]</scope>
</reference>
<reference evidence="2 3" key="4">
    <citation type="journal article" date="1996" name="Virology">
        <title>Analysis of 76 kb of the chlorella virus PBCV-1 330-kb genome: map positions 182 to 258.</title>
        <authorList>
            <person name="Kutish G.F."/>
            <person name="Li Y."/>
            <person name="Lu Z."/>
            <person name="Furuta M."/>
            <person name="Rock D.L."/>
            <person name="Van Etten J.L."/>
        </authorList>
    </citation>
    <scope>NUCLEOTIDE SEQUENCE [LARGE SCALE GENOMIC DNA]</scope>
</reference>
<dbReference type="RefSeq" id="NP_048852.1">
    <property type="nucleotide sequence ID" value="NC_000852.5"/>
</dbReference>
<protein>
    <submittedName>
        <fullName evidence="2">Uncharacterized protein</fullName>
    </submittedName>
</protein>
<dbReference type="Proteomes" id="UP000000862">
    <property type="component" value="Segment"/>
</dbReference>
<organism evidence="2 3">
    <name type="scientific">Paramecium bursaria Chlorella virus 1</name>
    <name type="common">PBCV-1</name>
    <dbReference type="NCBI Taxonomy" id="10506"/>
    <lineage>
        <taxon>Viruses</taxon>
        <taxon>Varidnaviria</taxon>
        <taxon>Bamfordvirae</taxon>
        <taxon>Nucleocytoviricota</taxon>
        <taxon>Megaviricetes</taxon>
        <taxon>Algavirales</taxon>
        <taxon>Phycodnaviridae</taxon>
        <taxon>Chlorovirus</taxon>
        <taxon>Chlorovirus vanettense</taxon>
    </lineage>
</organism>
<proteinExistence type="predicted"/>
<reference evidence="2 3" key="7">
    <citation type="journal article" date="2000" name="Virology">
        <title>Characterization of a beta-1,3-glucanase encoded by chlorella virus PBCV-1.</title>
        <authorList>
            <person name="Sun L."/>
            <person name="Gurnon J.R."/>
            <person name="Adams B.J."/>
            <person name="Graves M.V."/>
            <person name="Van Etten J.L."/>
        </authorList>
    </citation>
    <scope>NUCLEOTIDE SEQUENCE [LARGE SCALE GENOMIC DNA]</scope>
</reference>
<evidence type="ECO:0000313" key="2">
    <source>
        <dbReference type="EMBL" id="AAC96863.1"/>
    </source>
</evidence>
<evidence type="ECO:0000256" key="1">
    <source>
        <dbReference type="SAM" id="Phobius"/>
    </source>
</evidence>
<reference evidence="2 3" key="2">
    <citation type="journal article" date="1995" name="Virology">
        <title>Analysis of 43 kb of the Chlorella virus PBCV-1 330-kb genome: map positions 45 to 88.</title>
        <authorList>
            <person name="Li Y."/>
            <person name="Lu Z."/>
            <person name="Burbank D.E."/>
            <person name="Kutish G.F."/>
            <person name="Rock D.L."/>
            <person name="Van Etten J.L."/>
        </authorList>
    </citation>
    <scope>NUCLEOTIDE SEQUENCE [LARGE SCALE GENOMIC DNA]</scope>
</reference>
<gene>
    <name evidence="2" type="primary">a496L</name>
</gene>
<dbReference type="PIR" id="T17998">
    <property type="entry name" value="T17998"/>
</dbReference>
<keyword evidence="1" id="KW-0812">Transmembrane</keyword>
<organismHost>
    <name type="scientific">Chlorella</name>
    <dbReference type="NCBI Taxonomy" id="3071"/>
</organismHost>
<reference evidence="2 3" key="6">
    <citation type="journal article" date="1999" name="Virology">
        <title>Chlorella virus PBCV-1 encodes a functional homospermidine synthase.</title>
        <authorList>
            <person name="Kaiser A."/>
            <person name="Vollmert M."/>
            <person name="Tholl D."/>
            <person name="Graves M.V."/>
            <person name="Gurnon J.R."/>
            <person name="Xing W."/>
            <person name="Lisec A.D."/>
            <person name="Nickerson K.W."/>
            <person name="Van Etten J.L."/>
        </authorList>
    </citation>
    <scope>NUCLEOTIDE SEQUENCE [LARGE SCALE GENOMIC DNA]</scope>
</reference>
<reference evidence="2 3" key="1">
    <citation type="journal article" date="1995" name="Virology">
        <title>Analysis of 45 kb of DNA located at the left end of the chlorella virus PBCV-1 genome.</title>
        <authorList>
            <person name="Lu Z."/>
            <person name="Li Y."/>
            <person name="Zhang Y."/>
            <person name="Kutish G.F."/>
            <person name="Rock D.L."/>
            <person name="Van Etten J.L."/>
        </authorList>
    </citation>
    <scope>NUCLEOTIDE SEQUENCE [LARGE SCALE GENOMIC DNA]</scope>
</reference>
<reference evidence="2 3" key="8">
    <citation type="journal article" date="2010" name="J. Virol.">
        <title>Microarray analysis of Paramecium bursaria chlorella virus 1 transcription.</title>
        <authorList>
            <person name="Yanai-Balser G.M."/>
            <person name="Duncan G.A."/>
            <person name="Eudy J.D."/>
            <person name="Wang D."/>
            <person name="Li X."/>
            <person name="Agarkova I.V."/>
            <person name="Dunigan D.D."/>
            <person name="Van Etten J.L."/>
        </authorList>
    </citation>
    <scope>NUCLEOTIDE SEQUENCE [LARGE SCALE GENOMIC DNA]</scope>
</reference>
<keyword evidence="1" id="KW-1133">Transmembrane helix</keyword>
<reference evidence="2 3" key="3">
    <citation type="journal article" date="1996" name="Virology">
        <title>Analysis of 94 kb of the chlorella virus PBCV-1 330-kb genome: map positions 88 to 182.</title>
        <authorList>
            <person name="Lu Z."/>
            <person name="Li Y."/>
            <person name="Que Q."/>
            <person name="Kutish G.F."/>
            <person name="Rock D.L."/>
            <person name="Van Etten J.L."/>
        </authorList>
    </citation>
    <scope>NUCLEOTIDE SEQUENCE [LARGE SCALE GENOMIC DNA]</scope>
</reference>
<dbReference type="KEGG" id="vg:918139"/>
<accession>Q98546</accession>
<name>Q98546_PBCV1</name>
<evidence type="ECO:0000313" key="3">
    <source>
        <dbReference type="Proteomes" id="UP000000862"/>
    </source>
</evidence>
<feature type="transmembrane region" description="Helical" evidence="1">
    <location>
        <begin position="6"/>
        <end position="24"/>
    </location>
</feature>
<dbReference type="GeneID" id="918139"/>
<keyword evidence="1" id="KW-0472">Membrane</keyword>
<dbReference type="EMBL" id="JF411744">
    <property type="protein sequence ID" value="AAC96863.1"/>
    <property type="molecule type" value="Genomic_DNA"/>
</dbReference>
<keyword evidence="3" id="KW-1185">Reference proteome</keyword>
<sequence length="70" mass="8230">MVQVLACGEVLLTLLIYLYNYFFIKSSYNCAKKISGCFFDFTHFSMKFDFIPNKNLRESDADLHESYKIP</sequence>